<keyword evidence="7" id="KW-1278">Translocase</keyword>
<dbReference type="PANTHER" id="PTHR43790">
    <property type="entry name" value="CARBOHYDRATE TRANSPORT ATP-BINDING PROTEIN MG119-RELATED"/>
    <property type="match status" value="1"/>
</dbReference>
<keyword evidence="2" id="KW-0813">Transport</keyword>
<keyword evidence="4" id="KW-0677">Repeat</keyword>
<evidence type="ECO:0000256" key="3">
    <source>
        <dbReference type="ARBA" id="ARBA00022475"/>
    </source>
</evidence>
<protein>
    <submittedName>
        <fullName evidence="10">ABC transporter ATP-binding protein</fullName>
    </submittedName>
</protein>
<dbReference type="Pfam" id="PF00005">
    <property type="entry name" value="ABC_tran"/>
    <property type="match status" value="1"/>
</dbReference>
<organism evidence="10 11">
    <name type="scientific">Deinococcus koreensis</name>
    <dbReference type="NCBI Taxonomy" id="2054903"/>
    <lineage>
        <taxon>Bacteria</taxon>
        <taxon>Thermotogati</taxon>
        <taxon>Deinococcota</taxon>
        <taxon>Deinococci</taxon>
        <taxon>Deinococcales</taxon>
        <taxon>Deinococcaceae</taxon>
        <taxon>Deinococcus</taxon>
    </lineage>
</organism>
<evidence type="ECO:0000256" key="2">
    <source>
        <dbReference type="ARBA" id="ARBA00022448"/>
    </source>
</evidence>
<accession>A0A2K3UV09</accession>
<dbReference type="Gene3D" id="3.40.50.300">
    <property type="entry name" value="P-loop containing nucleotide triphosphate hydrolases"/>
    <property type="match status" value="1"/>
</dbReference>
<evidence type="ECO:0000256" key="5">
    <source>
        <dbReference type="ARBA" id="ARBA00022741"/>
    </source>
</evidence>
<evidence type="ECO:0000259" key="9">
    <source>
        <dbReference type="PROSITE" id="PS50893"/>
    </source>
</evidence>
<dbReference type="InterPro" id="IPR017871">
    <property type="entry name" value="ABC_transporter-like_CS"/>
</dbReference>
<dbReference type="FunFam" id="3.40.50.300:FF:000127">
    <property type="entry name" value="Ribose import ATP-binding protein RbsA"/>
    <property type="match status" value="1"/>
</dbReference>
<feature type="domain" description="ABC transporter" evidence="9">
    <location>
        <begin position="19"/>
        <end position="255"/>
    </location>
</feature>
<dbReference type="SUPFAM" id="SSF52540">
    <property type="entry name" value="P-loop containing nucleoside triphosphate hydrolases"/>
    <property type="match status" value="1"/>
</dbReference>
<reference evidence="10 11" key="1">
    <citation type="submission" date="2018-01" db="EMBL/GenBank/DDBJ databases">
        <title>Deinococcus koreensis sp. nov., a radiation-resistant bacterium isolated from river water.</title>
        <authorList>
            <person name="Choi A."/>
        </authorList>
    </citation>
    <scope>NUCLEOTIDE SEQUENCE [LARGE SCALE GENOMIC DNA]</scope>
    <source>
        <strain evidence="10 11">SJW1-2</strain>
    </source>
</reference>
<dbReference type="AlphaFoldDB" id="A0A2K3UV09"/>
<dbReference type="PROSITE" id="PS00211">
    <property type="entry name" value="ABC_TRANSPORTER_1"/>
    <property type="match status" value="1"/>
</dbReference>
<sequence length="260" mass="27892">MSAGHAAGSPVERTGVPLIETRGLSKAFGGVHALEDVSVQLYPGEVLGLLGHNGAGKSTLIKMLSGAYTADSGQILMNGEEVRLGSPRTAQRLGIETIYQNLALADNLDVAANIFLGRELMRGSVLDEDSMELESRRVLDRLKVNLPDLKKPVFNLSGGQRQCIAISRAIYFKAKVLIMDEPTAALGPQETAQVNELIGSLRQEGVGIFLISHDLHDVFHLADRLTVMKNGRVVGSALTSQITQDQVLEMIIAGKLPVMG</sequence>
<evidence type="ECO:0000313" key="11">
    <source>
        <dbReference type="Proteomes" id="UP000236379"/>
    </source>
</evidence>
<dbReference type="InterPro" id="IPR003593">
    <property type="entry name" value="AAA+_ATPase"/>
</dbReference>
<comment type="caution">
    <text evidence="10">The sequence shown here is derived from an EMBL/GenBank/DDBJ whole genome shotgun (WGS) entry which is preliminary data.</text>
</comment>
<dbReference type="SMART" id="SM00382">
    <property type="entry name" value="AAA"/>
    <property type="match status" value="1"/>
</dbReference>
<gene>
    <name evidence="10" type="ORF">CVO96_02410</name>
</gene>
<keyword evidence="5" id="KW-0547">Nucleotide-binding</keyword>
<dbReference type="InterPro" id="IPR050107">
    <property type="entry name" value="ABC_carbohydrate_import_ATPase"/>
</dbReference>
<dbReference type="PROSITE" id="PS50893">
    <property type="entry name" value="ABC_TRANSPORTER_2"/>
    <property type="match status" value="1"/>
</dbReference>
<comment type="subcellular location">
    <subcellularLocation>
        <location evidence="1">Cell membrane</location>
        <topology evidence="1">Peripheral membrane protein</topology>
    </subcellularLocation>
</comment>
<proteinExistence type="predicted"/>
<keyword evidence="8" id="KW-0472">Membrane</keyword>
<dbReference type="InterPro" id="IPR003439">
    <property type="entry name" value="ABC_transporter-like_ATP-bd"/>
</dbReference>
<name>A0A2K3UV09_9DEIO</name>
<keyword evidence="6 10" id="KW-0067">ATP-binding</keyword>
<evidence type="ECO:0000256" key="1">
    <source>
        <dbReference type="ARBA" id="ARBA00004202"/>
    </source>
</evidence>
<dbReference type="InterPro" id="IPR027417">
    <property type="entry name" value="P-loop_NTPase"/>
</dbReference>
<keyword evidence="11" id="KW-1185">Reference proteome</keyword>
<dbReference type="OrthoDB" id="9771863at2"/>
<dbReference type="GO" id="GO:0016887">
    <property type="term" value="F:ATP hydrolysis activity"/>
    <property type="evidence" value="ECO:0007669"/>
    <property type="project" value="InterPro"/>
</dbReference>
<dbReference type="Proteomes" id="UP000236379">
    <property type="component" value="Unassembled WGS sequence"/>
</dbReference>
<dbReference type="PANTHER" id="PTHR43790:SF9">
    <property type="entry name" value="GALACTOFURANOSE TRANSPORTER ATP-BINDING PROTEIN YTFR"/>
    <property type="match status" value="1"/>
</dbReference>
<evidence type="ECO:0000256" key="4">
    <source>
        <dbReference type="ARBA" id="ARBA00022737"/>
    </source>
</evidence>
<dbReference type="CDD" id="cd03216">
    <property type="entry name" value="ABC_Carb_Monos_I"/>
    <property type="match status" value="1"/>
</dbReference>
<evidence type="ECO:0000256" key="6">
    <source>
        <dbReference type="ARBA" id="ARBA00022840"/>
    </source>
</evidence>
<dbReference type="EMBL" id="PPPD01000001">
    <property type="protein sequence ID" value="PNY80369.1"/>
    <property type="molecule type" value="Genomic_DNA"/>
</dbReference>
<keyword evidence="3" id="KW-1003">Cell membrane</keyword>
<dbReference type="GO" id="GO:0005524">
    <property type="term" value="F:ATP binding"/>
    <property type="evidence" value="ECO:0007669"/>
    <property type="project" value="UniProtKB-KW"/>
</dbReference>
<evidence type="ECO:0000256" key="7">
    <source>
        <dbReference type="ARBA" id="ARBA00022967"/>
    </source>
</evidence>
<evidence type="ECO:0000256" key="8">
    <source>
        <dbReference type="ARBA" id="ARBA00023136"/>
    </source>
</evidence>
<evidence type="ECO:0000313" key="10">
    <source>
        <dbReference type="EMBL" id="PNY80369.1"/>
    </source>
</evidence>
<dbReference type="RefSeq" id="WP_103309921.1">
    <property type="nucleotide sequence ID" value="NZ_PPPD01000001.1"/>
</dbReference>
<dbReference type="GO" id="GO:0005886">
    <property type="term" value="C:plasma membrane"/>
    <property type="evidence" value="ECO:0007669"/>
    <property type="project" value="UniProtKB-SubCell"/>
</dbReference>